<evidence type="ECO:0000256" key="3">
    <source>
        <dbReference type="ARBA" id="ARBA00022989"/>
    </source>
</evidence>
<dbReference type="PANTHER" id="PTHR37422">
    <property type="entry name" value="TEICHURONIC ACID BIOSYNTHESIS PROTEIN TUAE"/>
    <property type="match status" value="1"/>
</dbReference>
<dbReference type="AlphaFoldDB" id="A0A497V0B4"/>
<dbReference type="PANTHER" id="PTHR37422:SF17">
    <property type="entry name" value="O-ANTIGEN LIGASE"/>
    <property type="match status" value="1"/>
</dbReference>
<evidence type="ECO:0000256" key="5">
    <source>
        <dbReference type="SAM" id="Phobius"/>
    </source>
</evidence>
<dbReference type="InterPro" id="IPR051533">
    <property type="entry name" value="WaaL-like"/>
</dbReference>
<organism evidence="8 10">
    <name type="scientific">Flavobacterium lindanitolerans</name>
    <dbReference type="NCBI Taxonomy" id="428988"/>
    <lineage>
        <taxon>Bacteria</taxon>
        <taxon>Pseudomonadati</taxon>
        <taxon>Bacteroidota</taxon>
        <taxon>Flavobacteriia</taxon>
        <taxon>Flavobacteriales</taxon>
        <taxon>Flavobacteriaceae</taxon>
        <taxon>Flavobacterium</taxon>
    </lineage>
</organism>
<comment type="subcellular location">
    <subcellularLocation>
        <location evidence="1">Membrane</location>
        <topology evidence="1">Multi-pass membrane protein</topology>
    </subcellularLocation>
</comment>
<evidence type="ECO:0000256" key="2">
    <source>
        <dbReference type="ARBA" id="ARBA00022692"/>
    </source>
</evidence>
<keyword evidence="2 5" id="KW-0812">Transmembrane</keyword>
<name>A0A497V0B4_9FLAO</name>
<dbReference type="EMBL" id="PJND01000007">
    <property type="protein sequence ID" value="PKW28880.1"/>
    <property type="molecule type" value="Genomic_DNA"/>
</dbReference>
<evidence type="ECO:0000259" key="6">
    <source>
        <dbReference type="Pfam" id="PF04932"/>
    </source>
</evidence>
<dbReference type="GO" id="GO:0016874">
    <property type="term" value="F:ligase activity"/>
    <property type="evidence" value="ECO:0007669"/>
    <property type="project" value="UniProtKB-KW"/>
</dbReference>
<feature type="transmembrane region" description="Helical" evidence="5">
    <location>
        <begin position="150"/>
        <end position="167"/>
    </location>
</feature>
<feature type="transmembrane region" description="Helical" evidence="5">
    <location>
        <begin position="12"/>
        <end position="40"/>
    </location>
</feature>
<reference evidence="7 9" key="1">
    <citation type="submission" date="2017-12" db="EMBL/GenBank/DDBJ databases">
        <title>Genomic Encyclopedia of Type Strains, Phase III (KMG-III): the genomes of soil and plant-associated and newly described type strains.</title>
        <authorList>
            <person name="Whitman W."/>
        </authorList>
    </citation>
    <scope>NUCLEOTIDE SEQUENCE [LARGE SCALE GENOMIC DNA]</scope>
    <source>
        <strain evidence="7 9">IP-10</strain>
    </source>
</reference>
<evidence type="ECO:0000313" key="9">
    <source>
        <dbReference type="Proteomes" id="UP000233767"/>
    </source>
</evidence>
<dbReference type="InterPro" id="IPR007016">
    <property type="entry name" value="O-antigen_ligase-rel_domated"/>
</dbReference>
<protein>
    <submittedName>
        <fullName evidence="8">O-antigen ligase</fullName>
    </submittedName>
</protein>
<feature type="transmembrane region" description="Helical" evidence="5">
    <location>
        <begin position="108"/>
        <end position="130"/>
    </location>
</feature>
<keyword evidence="3 5" id="KW-1133">Transmembrane helix</keyword>
<keyword evidence="9" id="KW-1185">Reference proteome</keyword>
<evidence type="ECO:0000313" key="10">
    <source>
        <dbReference type="Proteomes" id="UP000275027"/>
    </source>
</evidence>
<feature type="transmembrane region" description="Helical" evidence="5">
    <location>
        <begin position="323"/>
        <end position="344"/>
    </location>
</feature>
<evidence type="ECO:0000256" key="4">
    <source>
        <dbReference type="ARBA" id="ARBA00023136"/>
    </source>
</evidence>
<feature type="transmembrane region" description="Helical" evidence="5">
    <location>
        <begin position="374"/>
        <end position="390"/>
    </location>
</feature>
<proteinExistence type="predicted"/>
<dbReference type="RefSeq" id="WP_101470982.1">
    <property type="nucleotide sequence ID" value="NZ_PJND01000007.1"/>
</dbReference>
<dbReference type="Proteomes" id="UP000233767">
    <property type="component" value="Unassembled WGS sequence"/>
</dbReference>
<feature type="transmembrane region" description="Helical" evidence="5">
    <location>
        <begin position="174"/>
        <end position="191"/>
    </location>
</feature>
<sequence>MKKIIENSYDYLFIGMLLLLPFSLAFPSIVLGLLVFSFILDIKKVKLDRIKTVPFYILYSLFLFIFIKALINNSLIIDQKLLSRYLFVLVIPILFLKIKDIEKIKTALIVSIQLMIAVSIFKITKHYIIFNNFPLGDGLLVNELLVLERPYAGFMSLMGLILSLEKIRDNDKNKGLFIFFSIMSIFFIVLIAARNSFITLLFLFFLYIFFYLKISKRYKFTFIGFWILIIVTIISLNKNILERFHINKDIEGTLSKIAIFEPRYVIWPCAYDLTKKEEFNYIVGYKSETEISAGLINCYSQKISNESRRGWFLERRFNTHNQFLAFFLSSGIIGFLALVSFYFFSLYLYRYNFFAVAILISFLFFFLFENVLSRQFGCYIFAIFTSLFLLKNKINEKE</sequence>
<evidence type="ECO:0000313" key="8">
    <source>
        <dbReference type="EMBL" id="RLJ35617.1"/>
    </source>
</evidence>
<evidence type="ECO:0000256" key="1">
    <source>
        <dbReference type="ARBA" id="ARBA00004141"/>
    </source>
</evidence>
<feature type="transmembrane region" description="Helical" evidence="5">
    <location>
        <begin position="351"/>
        <end position="368"/>
    </location>
</feature>
<gene>
    <name evidence="7" type="ORF">B0G92_0507</name>
    <name evidence="8" type="ORF">CLV50_0999</name>
</gene>
<feature type="domain" description="O-antigen ligase-related" evidence="6">
    <location>
        <begin position="180"/>
        <end position="338"/>
    </location>
</feature>
<dbReference type="Proteomes" id="UP000275027">
    <property type="component" value="Unassembled WGS sequence"/>
</dbReference>
<dbReference type="EMBL" id="RCCB01000010">
    <property type="protein sequence ID" value="RLJ35617.1"/>
    <property type="molecule type" value="Genomic_DNA"/>
</dbReference>
<feature type="transmembrane region" description="Helical" evidence="5">
    <location>
        <begin position="197"/>
        <end position="213"/>
    </location>
</feature>
<accession>A0A497V0B4</accession>
<comment type="caution">
    <text evidence="8">The sequence shown here is derived from an EMBL/GenBank/DDBJ whole genome shotgun (WGS) entry which is preliminary data.</text>
</comment>
<dbReference type="Pfam" id="PF04932">
    <property type="entry name" value="Wzy_C"/>
    <property type="match status" value="1"/>
</dbReference>
<evidence type="ECO:0000313" key="7">
    <source>
        <dbReference type="EMBL" id="PKW28880.1"/>
    </source>
</evidence>
<keyword evidence="4 5" id="KW-0472">Membrane</keyword>
<feature type="transmembrane region" description="Helical" evidence="5">
    <location>
        <begin position="52"/>
        <end position="71"/>
    </location>
</feature>
<feature type="transmembrane region" description="Helical" evidence="5">
    <location>
        <begin position="220"/>
        <end position="237"/>
    </location>
</feature>
<reference evidence="8 10" key="2">
    <citation type="submission" date="2018-10" db="EMBL/GenBank/DDBJ databases">
        <title>Genomic Encyclopedia of Archaeal and Bacterial Type Strains, Phase II (KMG-II): from individual species to whole genera.</title>
        <authorList>
            <person name="Goeker M."/>
        </authorList>
    </citation>
    <scope>NUCLEOTIDE SEQUENCE [LARGE SCALE GENOMIC DNA]</scope>
    <source>
        <strain evidence="8 10">DSM 21886</strain>
    </source>
</reference>
<keyword evidence="8" id="KW-0436">Ligase</keyword>
<dbReference type="GO" id="GO:0016020">
    <property type="term" value="C:membrane"/>
    <property type="evidence" value="ECO:0007669"/>
    <property type="project" value="UniProtKB-SubCell"/>
</dbReference>